<evidence type="ECO:0000313" key="7">
    <source>
        <dbReference type="EMBL" id="GIQ87467.1"/>
    </source>
</evidence>
<dbReference type="AlphaFoldDB" id="A0A9K3D2G6"/>
<feature type="transmembrane region" description="Helical" evidence="6">
    <location>
        <begin position="378"/>
        <end position="402"/>
    </location>
</feature>
<feature type="transmembrane region" description="Helical" evidence="6">
    <location>
        <begin position="346"/>
        <end position="366"/>
    </location>
</feature>
<keyword evidence="8" id="KW-1185">Reference proteome</keyword>
<keyword evidence="3 6" id="KW-1133">Transmembrane helix</keyword>
<evidence type="ECO:0000256" key="5">
    <source>
        <dbReference type="SAM" id="MobiDB-lite"/>
    </source>
</evidence>
<dbReference type="PANTHER" id="PTHR10687">
    <property type="entry name" value="SECRETORY CARRIER-ASSOCIATED MEMBRANE PROTEIN SCAMP"/>
    <property type="match status" value="1"/>
</dbReference>
<feature type="compositionally biased region" description="Acidic residues" evidence="5">
    <location>
        <begin position="21"/>
        <end position="30"/>
    </location>
</feature>
<evidence type="ECO:0000256" key="2">
    <source>
        <dbReference type="ARBA" id="ARBA00022692"/>
    </source>
</evidence>
<feature type="compositionally biased region" description="Acidic residues" evidence="5">
    <location>
        <begin position="79"/>
        <end position="88"/>
    </location>
</feature>
<feature type="compositionally biased region" description="Polar residues" evidence="5">
    <location>
        <begin position="1"/>
        <end position="20"/>
    </location>
</feature>
<feature type="transmembrane region" description="Helical" evidence="6">
    <location>
        <begin position="314"/>
        <end position="334"/>
    </location>
</feature>
<comment type="caution">
    <text evidence="7">The sequence shown here is derived from an EMBL/GenBank/DDBJ whole genome shotgun (WGS) entry which is preliminary data.</text>
</comment>
<evidence type="ECO:0000256" key="6">
    <source>
        <dbReference type="SAM" id="Phobius"/>
    </source>
</evidence>
<gene>
    <name evidence="7" type="ORF">KIPB_009512</name>
</gene>
<dbReference type="EMBL" id="BDIP01003251">
    <property type="protein sequence ID" value="GIQ87467.1"/>
    <property type="molecule type" value="Genomic_DNA"/>
</dbReference>
<keyword evidence="2 6" id="KW-0812">Transmembrane</keyword>
<dbReference type="InterPro" id="IPR007273">
    <property type="entry name" value="SCAMP"/>
</dbReference>
<dbReference type="GO" id="GO:0032588">
    <property type="term" value="C:trans-Golgi network membrane"/>
    <property type="evidence" value="ECO:0007669"/>
    <property type="project" value="TreeGrafter"/>
</dbReference>
<feature type="region of interest" description="Disordered" evidence="5">
    <location>
        <begin position="1"/>
        <end position="218"/>
    </location>
</feature>
<evidence type="ECO:0000313" key="8">
    <source>
        <dbReference type="Proteomes" id="UP000265618"/>
    </source>
</evidence>
<protein>
    <submittedName>
        <fullName evidence="7">Secretory carrier membrane protein</fullName>
    </submittedName>
</protein>
<keyword evidence="4 6" id="KW-0472">Membrane</keyword>
<sequence length="468" mass="51428">MSSVSDISSLGDQDLYQASTDTEDLGPVELDEARLSQVVGPSSPSLMYRSDSRPSARRPPTPPPKPKPKTKPAVSPVEVEVEVDEDGTYEVGSVGADASVSDESEEMPLPVRSVPSVPASFPSHAPKASVPVDDLSSDPFEAQDYDPFAGPTPTIHASSIQAASARIQEDLEADRRREASREARRAVLFTPSEPTVGKGKGKGKGKAPASSAALGSGVAVSDQTLRAKAAALREWEERLKKREATLKIAEMERQTRHRVADRAKGGRGRSRAPKTGDKKKANFPICLPCKCSYIDMYTVPEEDRGMVRTLMAMVYLRFITYVTDVLSLICLIAWEIEDLDTKMLPNLLFFLISQPVFYVGAFKSVYNGTRRGRDGLVMVGWAVLLLFTVYDCLSIVGVSASAGLTVFIRLYRTRGEHTIANWITLGAVTLLLIMALFELSLLFTIWRRNKRILKRERREREAAEAAHV</sequence>
<dbReference type="GO" id="GO:0055038">
    <property type="term" value="C:recycling endosome membrane"/>
    <property type="evidence" value="ECO:0007669"/>
    <property type="project" value="TreeGrafter"/>
</dbReference>
<dbReference type="Proteomes" id="UP000265618">
    <property type="component" value="Unassembled WGS sequence"/>
</dbReference>
<accession>A0A9K3D2G6</accession>
<evidence type="ECO:0000256" key="1">
    <source>
        <dbReference type="ARBA" id="ARBA00004141"/>
    </source>
</evidence>
<reference evidence="7 8" key="1">
    <citation type="journal article" date="2018" name="PLoS ONE">
        <title>The draft genome of Kipferlia bialata reveals reductive genome evolution in fornicate parasites.</title>
        <authorList>
            <person name="Tanifuji G."/>
            <person name="Takabayashi S."/>
            <person name="Kume K."/>
            <person name="Takagi M."/>
            <person name="Nakayama T."/>
            <person name="Kamikawa R."/>
            <person name="Inagaki Y."/>
            <person name="Hashimoto T."/>
        </authorList>
    </citation>
    <scope>NUCLEOTIDE SEQUENCE [LARGE SCALE GENOMIC DNA]</scope>
    <source>
        <strain evidence="7">NY0173</strain>
    </source>
</reference>
<comment type="subcellular location">
    <subcellularLocation>
        <location evidence="1">Membrane</location>
        <topology evidence="1">Multi-pass membrane protein</topology>
    </subcellularLocation>
</comment>
<feature type="transmembrane region" description="Helical" evidence="6">
    <location>
        <begin position="422"/>
        <end position="446"/>
    </location>
</feature>
<dbReference type="GO" id="GO:0015031">
    <property type="term" value="P:protein transport"/>
    <property type="evidence" value="ECO:0007669"/>
    <property type="project" value="InterPro"/>
</dbReference>
<name>A0A9K3D2G6_9EUKA</name>
<proteinExistence type="predicted"/>
<feature type="compositionally biased region" description="Low complexity" evidence="5">
    <location>
        <begin position="157"/>
        <end position="166"/>
    </location>
</feature>
<feature type="compositionally biased region" description="Low complexity" evidence="5">
    <location>
        <begin position="206"/>
        <end position="218"/>
    </location>
</feature>
<feature type="compositionally biased region" description="Basic and acidic residues" evidence="5">
    <location>
        <begin position="255"/>
        <end position="264"/>
    </location>
</feature>
<dbReference type="Pfam" id="PF04144">
    <property type="entry name" value="SCAMP"/>
    <property type="match status" value="1"/>
</dbReference>
<dbReference type="PANTHER" id="PTHR10687:SF2">
    <property type="entry name" value="SECRETORY CARRIER-ASSOCIATED MEMBRANE PROTEIN"/>
    <property type="match status" value="1"/>
</dbReference>
<feature type="compositionally biased region" description="Basic and acidic residues" evidence="5">
    <location>
        <begin position="167"/>
        <end position="185"/>
    </location>
</feature>
<evidence type="ECO:0000256" key="3">
    <source>
        <dbReference type="ARBA" id="ARBA00022989"/>
    </source>
</evidence>
<organism evidence="7 8">
    <name type="scientific">Kipferlia bialata</name>
    <dbReference type="NCBI Taxonomy" id="797122"/>
    <lineage>
        <taxon>Eukaryota</taxon>
        <taxon>Metamonada</taxon>
        <taxon>Carpediemonas-like organisms</taxon>
        <taxon>Kipferlia</taxon>
    </lineage>
</organism>
<feature type="region of interest" description="Disordered" evidence="5">
    <location>
        <begin position="255"/>
        <end position="278"/>
    </location>
</feature>
<evidence type="ECO:0000256" key="4">
    <source>
        <dbReference type="ARBA" id="ARBA00023136"/>
    </source>
</evidence>